<evidence type="ECO:0000256" key="3">
    <source>
        <dbReference type="ARBA" id="ARBA00012618"/>
    </source>
</evidence>
<dbReference type="Pfam" id="PF02548">
    <property type="entry name" value="Pantoate_transf"/>
    <property type="match status" value="1"/>
</dbReference>
<gene>
    <name evidence="8" type="ORF">JKIAZH3_G3004</name>
</gene>
<dbReference type="Proteomes" id="UP000836402">
    <property type="component" value="Unassembled WGS sequence"/>
</dbReference>
<feature type="region of interest" description="Disordered" evidence="7">
    <location>
        <begin position="484"/>
        <end position="526"/>
    </location>
</feature>
<evidence type="ECO:0000256" key="2">
    <source>
        <dbReference type="ARBA" id="ARBA00008676"/>
    </source>
</evidence>
<keyword evidence="6" id="KW-0566">Pantothenate biosynthesis</keyword>
<evidence type="ECO:0000256" key="6">
    <source>
        <dbReference type="RuleBase" id="RU362100"/>
    </source>
</evidence>
<dbReference type="HAMAP" id="MF_00156">
    <property type="entry name" value="PanB"/>
    <property type="match status" value="1"/>
</dbReference>
<comment type="pathway">
    <text evidence="1 6">Cofactor biosynthesis; (R)-pantothenate biosynthesis; (R)-pantoate from 3-methyl-2-oxobutanoate: step 1/2.</text>
</comment>
<comment type="function">
    <text evidence="6">Catalyzes the reversible reaction in which hydroxymethyl group from 5,10-methylenetetrahydrofolate is transferred onto alpha-ketoisovalerate to form ketopantoate.</text>
</comment>
<sequence length="605" mass="62278">MASSTRLSIVAARAVSAALRTGTGTGADTTASFSRYFSTSSHTRSSWPVGASDDADEPHQSQSQRSASAARPTGVSASGSSSLPSTSGSAPTAHRTRAGPILERVPPTAAAPQTQPAEEATSSVSNSSSSSSSSSASHGILSSAASTLANAAAAAALSTRSNRPPEAPNKAARELAGAQGHRSQRPSSSSSSSSSPGAPAARRLPPAPRQKTIMYLDKMKEVGTPIAALTAYDYPTALALRAADIDICLVGDSLANVALGFSTTQMLLLPALLHHAQAVQRALRASTLLATGGPPVPLVVADMPFGTFQTSLEEGVRAAVRLIQEGGVDGVKIEGGVEVVPLVQRLTSFGIPVMGHVGLQPQRVGATSGYRVQGRSAGSAHAIWKSAKAIQDAGAFAIVLECVPSPVARVLTRTLRIPTIGIGAGPDCDGQILVTSDMLGELTSPAHVVAGLRGDHEGDHELATLAGVAHAGLGTSTSAAAAGGIVPITAPPPEDDPTSPSTSPASQQHNHLPLPHPSTPTPPKFVRQFTRAGTTLGAMRIQAVRDYVRAVRERAFPAEGVETYGMKDEAFRSFEEAVRRDVEEEEEEEEEEGEGEGRRGEGRGF</sequence>
<name>A0ABN7IL10_9BASI</name>
<keyword evidence="9" id="KW-1185">Reference proteome</keyword>
<feature type="compositionally biased region" description="Low complexity" evidence="7">
    <location>
        <begin position="106"/>
        <end position="138"/>
    </location>
</feature>
<organism evidence="8 9">
    <name type="scientific">Tilletia caries</name>
    <name type="common">wheat bunt fungus</name>
    <dbReference type="NCBI Taxonomy" id="13290"/>
    <lineage>
        <taxon>Eukaryota</taxon>
        <taxon>Fungi</taxon>
        <taxon>Dikarya</taxon>
        <taxon>Basidiomycota</taxon>
        <taxon>Ustilaginomycotina</taxon>
        <taxon>Exobasidiomycetes</taxon>
        <taxon>Tilletiales</taxon>
        <taxon>Tilletiaceae</taxon>
        <taxon>Tilletia</taxon>
    </lineage>
</organism>
<feature type="compositionally biased region" description="Basic and acidic residues" evidence="7">
    <location>
        <begin position="595"/>
        <end position="605"/>
    </location>
</feature>
<dbReference type="Gene3D" id="3.20.20.60">
    <property type="entry name" value="Phosphoenolpyruvate-binding domains"/>
    <property type="match status" value="1"/>
</dbReference>
<evidence type="ECO:0000313" key="8">
    <source>
        <dbReference type="EMBL" id="CAD6899984.1"/>
    </source>
</evidence>
<dbReference type="EC" id="2.1.2.11" evidence="3 6"/>
<comment type="catalytic activity">
    <reaction evidence="5 6">
        <text>(6R)-5,10-methylene-5,6,7,8-tetrahydrofolate + 3-methyl-2-oxobutanoate + H2O = 2-dehydropantoate + (6S)-5,6,7,8-tetrahydrofolate</text>
        <dbReference type="Rhea" id="RHEA:11824"/>
        <dbReference type="ChEBI" id="CHEBI:11561"/>
        <dbReference type="ChEBI" id="CHEBI:11851"/>
        <dbReference type="ChEBI" id="CHEBI:15377"/>
        <dbReference type="ChEBI" id="CHEBI:15636"/>
        <dbReference type="ChEBI" id="CHEBI:57453"/>
        <dbReference type="EC" id="2.1.2.11"/>
    </reaction>
</comment>
<evidence type="ECO:0000256" key="7">
    <source>
        <dbReference type="SAM" id="MobiDB-lite"/>
    </source>
</evidence>
<evidence type="ECO:0000256" key="1">
    <source>
        <dbReference type="ARBA" id="ARBA00005033"/>
    </source>
</evidence>
<proteinExistence type="inferred from homology"/>
<dbReference type="NCBIfam" id="NF001452">
    <property type="entry name" value="PRK00311.1"/>
    <property type="match status" value="1"/>
</dbReference>
<evidence type="ECO:0000313" key="9">
    <source>
        <dbReference type="Proteomes" id="UP000836402"/>
    </source>
</evidence>
<dbReference type="NCBIfam" id="TIGR00222">
    <property type="entry name" value="panB"/>
    <property type="match status" value="1"/>
</dbReference>
<feature type="region of interest" description="Disordered" evidence="7">
    <location>
        <begin position="577"/>
        <end position="605"/>
    </location>
</feature>
<comment type="caution">
    <text evidence="8">The sequence shown here is derived from an EMBL/GenBank/DDBJ whole genome shotgun (WGS) entry which is preliminary data.</text>
</comment>
<dbReference type="EMBL" id="CAJHJG010000256">
    <property type="protein sequence ID" value="CAD6899984.1"/>
    <property type="molecule type" value="Genomic_DNA"/>
</dbReference>
<feature type="compositionally biased region" description="Low complexity" evidence="7">
    <location>
        <begin position="185"/>
        <end position="204"/>
    </location>
</feature>
<accession>A0ABN7IL10</accession>
<dbReference type="PANTHER" id="PTHR20881">
    <property type="entry name" value="3-METHYL-2-OXOBUTANOATE HYDROXYMETHYLTRANSFERASE"/>
    <property type="match status" value="1"/>
</dbReference>
<dbReference type="PANTHER" id="PTHR20881:SF0">
    <property type="entry name" value="3-METHYL-2-OXOBUTANOATE HYDROXYMETHYLTRANSFERASE"/>
    <property type="match status" value="1"/>
</dbReference>
<evidence type="ECO:0000256" key="5">
    <source>
        <dbReference type="ARBA" id="ARBA00049172"/>
    </source>
</evidence>
<dbReference type="SUPFAM" id="SSF51621">
    <property type="entry name" value="Phosphoenolpyruvate/pyruvate domain"/>
    <property type="match status" value="1"/>
</dbReference>
<comment type="similarity">
    <text evidence="2 6">Belongs to the PanB family.</text>
</comment>
<protein>
    <recommendedName>
        <fullName evidence="3 6">3-methyl-2-oxobutanoate hydroxymethyltransferase</fullName>
        <ecNumber evidence="3 6">2.1.2.11</ecNumber>
    </recommendedName>
</protein>
<reference evidence="8" key="1">
    <citation type="submission" date="2020-10" db="EMBL/GenBank/DDBJ databases">
        <authorList>
            <person name="Sedaghatjoo S."/>
        </authorList>
    </citation>
    <scope>NUCLEOTIDE SEQUENCE</scope>
    <source>
        <strain evidence="8">AZH3</strain>
    </source>
</reference>
<dbReference type="InterPro" id="IPR003700">
    <property type="entry name" value="Pantoate_hydroxy_MeTrfase"/>
</dbReference>
<evidence type="ECO:0000256" key="4">
    <source>
        <dbReference type="ARBA" id="ARBA00022679"/>
    </source>
</evidence>
<dbReference type="InterPro" id="IPR040442">
    <property type="entry name" value="Pyrv_kinase-like_dom_sf"/>
</dbReference>
<feature type="region of interest" description="Disordered" evidence="7">
    <location>
        <begin position="156"/>
        <end position="209"/>
    </location>
</feature>
<feature type="compositionally biased region" description="Pro residues" evidence="7">
    <location>
        <begin position="514"/>
        <end position="523"/>
    </location>
</feature>
<dbReference type="CDD" id="cd06557">
    <property type="entry name" value="KPHMT-like"/>
    <property type="match status" value="1"/>
</dbReference>
<feature type="region of interest" description="Disordered" evidence="7">
    <location>
        <begin position="38"/>
        <end position="138"/>
    </location>
</feature>
<feature type="compositionally biased region" description="Acidic residues" evidence="7">
    <location>
        <begin position="583"/>
        <end position="594"/>
    </location>
</feature>
<keyword evidence="4 6" id="KW-0808">Transferase</keyword>
<feature type="compositionally biased region" description="Low complexity" evidence="7">
    <location>
        <begin position="60"/>
        <end position="93"/>
    </location>
</feature>
<dbReference type="InterPro" id="IPR015813">
    <property type="entry name" value="Pyrv/PenolPyrv_kinase-like_dom"/>
</dbReference>